<keyword evidence="1" id="KW-1133">Transmembrane helix</keyword>
<keyword evidence="1" id="KW-0472">Membrane</keyword>
<evidence type="ECO:0000256" key="1">
    <source>
        <dbReference type="SAM" id="Phobius"/>
    </source>
</evidence>
<comment type="caution">
    <text evidence="2">The sequence shown here is derived from an EMBL/GenBank/DDBJ whole genome shotgun (WGS) entry which is preliminary data.</text>
</comment>
<dbReference type="AlphaFoldDB" id="A0A6L3ZID4"/>
<accession>A0A6L3ZID4</accession>
<dbReference type="Proteomes" id="UP000484164">
    <property type="component" value="Unassembled WGS sequence"/>
</dbReference>
<dbReference type="PANTHER" id="PTHR37692:SF1">
    <property type="entry name" value="DUF420 DOMAIN-CONTAINING PROTEIN"/>
    <property type="match status" value="1"/>
</dbReference>
<evidence type="ECO:0000313" key="3">
    <source>
        <dbReference type="Proteomes" id="UP000484164"/>
    </source>
</evidence>
<keyword evidence="3" id="KW-1185">Reference proteome</keyword>
<dbReference type="Pfam" id="PF04238">
    <property type="entry name" value="DUF420"/>
    <property type="match status" value="1"/>
</dbReference>
<name>A0A6L3ZID4_9FLAO</name>
<keyword evidence="1" id="KW-0812">Transmembrane</keyword>
<dbReference type="PANTHER" id="PTHR37692">
    <property type="entry name" value="HYPOTHETICAL MEMBRANE SPANNING PROTEIN"/>
    <property type="match status" value="1"/>
</dbReference>
<dbReference type="EMBL" id="WBVQ01000001">
    <property type="protein sequence ID" value="KAB2816940.1"/>
    <property type="molecule type" value="Genomic_DNA"/>
</dbReference>
<gene>
    <name evidence="2" type="ORF">F8C82_00655</name>
</gene>
<feature type="transmembrane region" description="Helical" evidence="1">
    <location>
        <begin position="7"/>
        <end position="27"/>
    </location>
</feature>
<feature type="transmembrane region" description="Helical" evidence="1">
    <location>
        <begin position="111"/>
        <end position="135"/>
    </location>
</feature>
<reference evidence="2 3" key="1">
    <citation type="submission" date="2019-10" db="EMBL/GenBank/DDBJ databases">
        <title>Genome sequence of Phaeocystidibacter marisrubri JCM30614 (type strain).</title>
        <authorList>
            <person name="Bowman J.P."/>
        </authorList>
    </citation>
    <scope>NUCLEOTIDE SEQUENCE [LARGE SCALE GENOMIC DNA]</scope>
    <source>
        <strain evidence="2 3">JCM 30614</strain>
    </source>
</reference>
<evidence type="ECO:0000313" key="2">
    <source>
        <dbReference type="EMBL" id="KAB2816940.1"/>
    </source>
</evidence>
<dbReference type="OrthoDB" id="9811380at2"/>
<sequence length="177" mass="20186">MRKQDQIWKPIIIGLSIVIPVAVAVLFLLPEDMKLNLGNANLRSLPFFHATLNGSTAILLLVGKVLIKKKQVTWHRFSMLAAFVLSSVFLISYVIYHSSTPDSKYLGDMGYIYYPILISHIVLSMAVLPLALFAIYRGLTNEIQKHRKIVKWTYPIWLYVAVTGVLVYVFMAPYYVH</sequence>
<dbReference type="InterPro" id="IPR007352">
    <property type="entry name" value="DUF420"/>
</dbReference>
<feature type="transmembrane region" description="Helical" evidence="1">
    <location>
        <begin position="47"/>
        <end position="67"/>
    </location>
</feature>
<feature type="transmembrane region" description="Helical" evidence="1">
    <location>
        <begin position="156"/>
        <end position="176"/>
    </location>
</feature>
<proteinExistence type="predicted"/>
<organism evidence="2 3">
    <name type="scientific">Phaeocystidibacter marisrubri</name>
    <dbReference type="NCBI Taxonomy" id="1577780"/>
    <lineage>
        <taxon>Bacteria</taxon>
        <taxon>Pseudomonadati</taxon>
        <taxon>Bacteroidota</taxon>
        <taxon>Flavobacteriia</taxon>
        <taxon>Flavobacteriales</taxon>
        <taxon>Phaeocystidibacteraceae</taxon>
        <taxon>Phaeocystidibacter</taxon>
    </lineage>
</organism>
<dbReference type="RefSeq" id="WP_151691512.1">
    <property type="nucleotide sequence ID" value="NZ_BMGX01000002.1"/>
</dbReference>
<feature type="transmembrane region" description="Helical" evidence="1">
    <location>
        <begin position="79"/>
        <end position="99"/>
    </location>
</feature>
<protein>
    <submittedName>
        <fullName evidence="2">DUF420 domain-containing protein</fullName>
    </submittedName>
</protein>